<proteinExistence type="inferred from homology"/>
<feature type="transmembrane region" description="Helical" evidence="7">
    <location>
        <begin position="364"/>
        <end position="392"/>
    </location>
</feature>
<feature type="transmembrane region" description="Helical" evidence="7">
    <location>
        <begin position="241"/>
        <end position="260"/>
    </location>
</feature>
<evidence type="ECO:0000313" key="8">
    <source>
        <dbReference type="EMBL" id="EET62795.1"/>
    </source>
</evidence>
<feature type="transmembrane region" description="Helical" evidence="7">
    <location>
        <begin position="128"/>
        <end position="152"/>
    </location>
</feature>
<dbReference type="AlphaFoldDB" id="C6L956"/>
<feature type="transmembrane region" description="Helical" evidence="7">
    <location>
        <begin position="309"/>
        <end position="327"/>
    </location>
</feature>
<dbReference type="SUPFAM" id="SSF103473">
    <property type="entry name" value="MFS general substrate transporter"/>
    <property type="match status" value="1"/>
</dbReference>
<feature type="transmembrane region" description="Helical" evidence="7">
    <location>
        <begin position="199"/>
        <end position="220"/>
    </location>
</feature>
<keyword evidence="6 7" id="KW-0472">Membrane</keyword>
<dbReference type="Proteomes" id="UP000005561">
    <property type="component" value="Unassembled WGS sequence"/>
</dbReference>
<dbReference type="EMBL" id="ACCL02000001">
    <property type="protein sequence ID" value="EET62795.1"/>
    <property type="molecule type" value="Genomic_DNA"/>
</dbReference>
<feature type="transmembrane region" description="Helical" evidence="7">
    <location>
        <begin position="38"/>
        <end position="61"/>
    </location>
</feature>
<comment type="similarity">
    <text evidence="2">Belongs to the major facilitator superfamily.</text>
</comment>
<dbReference type="Pfam" id="PF07690">
    <property type="entry name" value="MFS_1"/>
    <property type="match status" value="1"/>
</dbReference>
<dbReference type="GO" id="GO:0022857">
    <property type="term" value="F:transmembrane transporter activity"/>
    <property type="evidence" value="ECO:0007669"/>
    <property type="project" value="InterPro"/>
</dbReference>
<reference evidence="8" key="1">
    <citation type="submission" date="2009-07" db="EMBL/GenBank/DDBJ databases">
        <authorList>
            <person name="Weinstock G."/>
            <person name="Sodergren E."/>
            <person name="Clifton S."/>
            <person name="Fulton L."/>
            <person name="Fulton B."/>
            <person name="Courtney L."/>
            <person name="Fronick C."/>
            <person name="Harrison M."/>
            <person name="Strong C."/>
            <person name="Farmer C."/>
            <person name="Delahaunty K."/>
            <person name="Markovic C."/>
            <person name="Hall O."/>
            <person name="Minx P."/>
            <person name="Tomlinson C."/>
            <person name="Mitreva M."/>
            <person name="Nelson J."/>
            <person name="Hou S."/>
            <person name="Wollam A."/>
            <person name="Pepin K.H."/>
            <person name="Johnson M."/>
            <person name="Bhonagiri V."/>
            <person name="Nash W.E."/>
            <person name="Warren W."/>
            <person name="Chinwalla A."/>
            <person name="Mardis E.R."/>
            <person name="Wilson R.K."/>
        </authorList>
    </citation>
    <scope>NUCLEOTIDE SEQUENCE [LARGE SCALE GENOMIC DNA]</scope>
    <source>
        <strain evidence="8">DSM 14469</strain>
    </source>
</reference>
<dbReference type="Gene3D" id="1.20.1250.20">
    <property type="entry name" value="MFS general substrate transporter like domains"/>
    <property type="match status" value="2"/>
</dbReference>
<evidence type="ECO:0000256" key="3">
    <source>
        <dbReference type="ARBA" id="ARBA00022448"/>
    </source>
</evidence>
<dbReference type="eggNOG" id="COG0738">
    <property type="taxonomic scope" value="Bacteria"/>
</dbReference>
<feature type="transmembrane region" description="Helical" evidence="7">
    <location>
        <begin position="103"/>
        <end position="122"/>
    </location>
</feature>
<evidence type="ECO:0000256" key="6">
    <source>
        <dbReference type="ARBA" id="ARBA00023136"/>
    </source>
</evidence>
<dbReference type="InterPro" id="IPR036259">
    <property type="entry name" value="MFS_trans_sf"/>
</dbReference>
<feature type="transmembrane region" description="Helical" evidence="7">
    <location>
        <begin position="398"/>
        <end position="417"/>
    </location>
</feature>
<organism evidence="8 9">
    <name type="scientific">Marvinbryantia formatexigens DSM 14469</name>
    <dbReference type="NCBI Taxonomy" id="478749"/>
    <lineage>
        <taxon>Bacteria</taxon>
        <taxon>Bacillati</taxon>
        <taxon>Bacillota</taxon>
        <taxon>Clostridia</taxon>
        <taxon>Lachnospirales</taxon>
        <taxon>Lachnospiraceae</taxon>
        <taxon>Marvinbryantia</taxon>
    </lineage>
</organism>
<evidence type="ECO:0000256" key="1">
    <source>
        <dbReference type="ARBA" id="ARBA00004651"/>
    </source>
</evidence>
<dbReference type="GO" id="GO:0005886">
    <property type="term" value="C:plasma membrane"/>
    <property type="evidence" value="ECO:0007669"/>
    <property type="project" value="UniProtKB-SubCell"/>
</dbReference>
<evidence type="ECO:0000256" key="4">
    <source>
        <dbReference type="ARBA" id="ARBA00022692"/>
    </source>
</evidence>
<protein>
    <submittedName>
        <fullName evidence="8">Transporter, major facilitator family protein</fullName>
    </submittedName>
</protein>
<sequence>MIYRKKCDIISEICNRTAYLRCLTGKEKVFMKNEYNKTITACFTAYIVQAIVNNFVPLLFLTFQRSYGIPLSQITLLVTFNFGVQLLVDLLSVSFVDKIGYRASMIIAHVLSAAGLALLTILPEVMPTPFAGILIAVMVYAIGGGLLEVLVSPVVEACPSDNKEKTMSMLHSFYCWGHVGVVLLSTAFFQVFGTQNWKVMALLWAIVPACNAFAFTRVPIASLMEEGEKGLTIRELFGIKIFWVLLIMMVCAGASEQAVSQWASTFAEKGLGISKTLGDLAGPMMFAILMGASRAFYGKYGDRINLDKFMIYSSCLCILSYLGVSLLPVPQLSLAACAICGLSVGIMWPGTFSKASAALPRGGTAMFALLALGGDLGCSGGPTLVGMVSSALGDNLKMGILAGIIFPVLLLTGVVLCRKMCR</sequence>
<feature type="transmembrane region" description="Helical" evidence="7">
    <location>
        <begin position="173"/>
        <end position="193"/>
    </location>
</feature>
<keyword evidence="4 7" id="KW-0812">Transmembrane</keyword>
<accession>C6L956</accession>
<gene>
    <name evidence="8" type="ORF">BRYFOR_05146</name>
</gene>
<keyword evidence="5 7" id="KW-1133">Transmembrane helix</keyword>
<name>C6L956_9FIRM</name>
<feature type="transmembrane region" description="Helical" evidence="7">
    <location>
        <begin position="333"/>
        <end position="352"/>
    </location>
</feature>
<keyword evidence="3" id="KW-0813">Transport</keyword>
<dbReference type="PANTHER" id="PTHR23514">
    <property type="entry name" value="BYPASS OF STOP CODON PROTEIN 6"/>
    <property type="match status" value="1"/>
</dbReference>
<dbReference type="PANTHER" id="PTHR23514:SF3">
    <property type="entry name" value="BYPASS OF STOP CODON PROTEIN 6"/>
    <property type="match status" value="1"/>
</dbReference>
<dbReference type="InterPro" id="IPR051788">
    <property type="entry name" value="MFS_Transporter"/>
</dbReference>
<keyword evidence="9" id="KW-1185">Reference proteome</keyword>
<feature type="transmembrane region" description="Helical" evidence="7">
    <location>
        <begin position="280"/>
        <end position="297"/>
    </location>
</feature>
<evidence type="ECO:0000256" key="7">
    <source>
        <dbReference type="SAM" id="Phobius"/>
    </source>
</evidence>
<feature type="transmembrane region" description="Helical" evidence="7">
    <location>
        <begin position="67"/>
        <end position="91"/>
    </location>
</feature>
<dbReference type="STRING" id="168384.SAMN05660368_01763"/>
<comment type="caution">
    <text evidence="8">The sequence shown here is derived from an EMBL/GenBank/DDBJ whole genome shotgun (WGS) entry which is preliminary data.</text>
</comment>
<dbReference type="InterPro" id="IPR011701">
    <property type="entry name" value="MFS"/>
</dbReference>
<comment type="subcellular location">
    <subcellularLocation>
        <location evidence="1">Cell membrane</location>
        <topology evidence="1">Multi-pass membrane protein</topology>
    </subcellularLocation>
</comment>
<evidence type="ECO:0000256" key="5">
    <source>
        <dbReference type="ARBA" id="ARBA00022989"/>
    </source>
</evidence>
<evidence type="ECO:0000256" key="2">
    <source>
        <dbReference type="ARBA" id="ARBA00008335"/>
    </source>
</evidence>
<evidence type="ECO:0000313" key="9">
    <source>
        <dbReference type="Proteomes" id="UP000005561"/>
    </source>
</evidence>